<dbReference type="PANTHER" id="PTHR37198:SF1">
    <property type="entry name" value="NUCLEOLIN"/>
    <property type="match status" value="1"/>
</dbReference>
<keyword evidence="2" id="KW-0472">Membrane</keyword>
<sequence>MNPDQAADAGVQHDGWSCDGGGDDSWARTLLRRGRDLSRKAALSGAAATAAAPIVAPLLLILSVAGLALSLPFVAYLASLAATDRLMGALLPPPRTPAYQTLDWDLEDDEFLDAQEMVRDKVAAVDNWGETEDGAIREENMRYPSQPLLRHEPRRSEAPATASGDDEDTMAEGESRFQELGHGSFVLDNGEQGTSNNEGYGGYITTEVLPRGFDVSGPMFRDEDNVTEKSVEAPPVPAVESIQRLSLTDSGDETGGGKCTARKEMESSEEMLSLGVDITELSDFQVPALGNQDIVVQRDVEGGNSHVPDIGDNMEEIPLQEIVSESLAPDNITLQRKTEGDVTVEMVVEEATMKTTPVTGEVANEQMGSIATAIPESGSLENSDLVTHELQEASFVDDVFETTTAEDIILDMGDTNVEGVEHHGAGGTGYMEHHAKGGVSSVVPLVNVDVVMDLVSSTRTRSTPVSTLSGDMASVNTRPEDLFNQTTCCPTMDQKLREKEVEEEKRTETEENKTKEKVPTRSMEQQNIYVSKSPVPDDQSEIEDEVTVQMVLEEMTSATDDLVAGKLVAVQLDIVGSESELLPRSDHMAQELQTVNKAEVVEEIEGSTEMEDIIKDISDTNTQGVEHHIGVATCSFISAPSEMTVDGNGLILNRYTPQTRGHDGAMSDKGMRDVDHPHQRTGVAYKLVKEISGRNVVAEITDNYTEQQLREQLDTLSTITGYSSPLSSTLEADLAGLYIFLGVEPPVSSRDASDLNELNAKLWFLKWIIGVE</sequence>
<evidence type="ECO:0000313" key="4">
    <source>
        <dbReference type="Proteomes" id="UP001341281"/>
    </source>
</evidence>
<organism evidence="3 4">
    <name type="scientific">Paspalum notatum var. saurae</name>
    <dbReference type="NCBI Taxonomy" id="547442"/>
    <lineage>
        <taxon>Eukaryota</taxon>
        <taxon>Viridiplantae</taxon>
        <taxon>Streptophyta</taxon>
        <taxon>Embryophyta</taxon>
        <taxon>Tracheophyta</taxon>
        <taxon>Spermatophyta</taxon>
        <taxon>Magnoliopsida</taxon>
        <taxon>Liliopsida</taxon>
        <taxon>Poales</taxon>
        <taxon>Poaceae</taxon>
        <taxon>PACMAD clade</taxon>
        <taxon>Panicoideae</taxon>
        <taxon>Andropogonodae</taxon>
        <taxon>Paspaleae</taxon>
        <taxon>Paspalinae</taxon>
        <taxon>Paspalum</taxon>
    </lineage>
</organism>
<evidence type="ECO:0000256" key="1">
    <source>
        <dbReference type="SAM" id="MobiDB-lite"/>
    </source>
</evidence>
<protein>
    <submittedName>
        <fullName evidence="3">Uncharacterized protein</fullName>
    </submittedName>
</protein>
<accession>A0AAQ3PSR3</accession>
<feature type="region of interest" description="Disordered" evidence="1">
    <location>
        <begin position="499"/>
        <end position="523"/>
    </location>
</feature>
<keyword evidence="4" id="KW-1185">Reference proteome</keyword>
<dbReference type="Proteomes" id="UP001341281">
    <property type="component" value="Chromosome 01"/>
</dbReference>
<proteinExistence type="predicted"/>
<evidence type="ECO:0000313" key="3">
    <source>
        <dbReference type="EMBL" id="WVZ52024.1"/>
    </source>
</evidence>
<feature type="compositionally biased region" description="Basic and acidic residues" evidence="1">
    <location>
        <begin position="499"/>
        <end position="519"/>
    </location>
</feature>
<dbReference type="EMBL" id="CP144745">
    <property type="protein sequence ID" value="WVZ52024.1"/>
    <property type="molecule type" value="Genomic_DNA"/>
</dbReference>
<keyword evidence="2" id="KW-1133">Transmembrane helix</keyword>
<dbReference type="AlphaFoldDB" id="A0AAQ3PSR3"/>
<dbReference type="PANTHER" id="PTHR37198">
    <property type="entry name" value="NUCLEOLIN"/>
    <property type="match status" value="1"/>
</dbReference>
<feature type="transmembrane region" description="Helical" evidence="2">
    <location>
        <begin position="41"/>
        <end position="69"/>
    </location>
</feature>
<gene>
    <name evidence="3" type="ORF">U9M48_003119</name>
</gene>
<keyword evidence="2" id="KW-0812">Transmembrane</keyword>
<evidence type="ECO:0000256" key="2">
    <source>
        <dbReference type="SAM" id="Phobius"/>
    </source>
</evidence>
<feature type="region of interest" description="Disordered" evidence="1">
    <location>
        <begin position="133"/>
        <end position="175"/>
    </location>
</feature>
<name>A0AAQ3PSR3_PASNO</name>
<reference evidence="3 4" key="1">
    <citation type="submission" date="2024-02" db="EMBL/GenBank/DDBJ databases">
        <title>High-quality chromosome-scale genome assembly of Pensacola bahiagrass (Paspalum notatum Flugge var. saurae).</title>
        <authorList>
            <person name="Vega J.M."/>
            <person name="Podio M."/>
            <person name="Orjuela J."/>
            <person name="Siena L.A."/>
            <person name="Pessino S.C."/>
            <person name="Combes M.C."/>
            <person name="Mariac C."/>
            <person name="Albertini E."/>
            <person name="Pupilli F."/>
            <person name="Ortiz J.P.A."/>
            <person name="Leblanc O."/>
        </authorList>
    </citation>
    <scope>NUCLEOTIDE SEQUENCE [LARGE SCALE GENOMIC DNA]</scope>
    <source>
        <strain evidence="3">R1</strain>
        <tissue evidence="3">Leaf</tissue>
    </source>
</reference>